<dbReference type="InterPro" id="IPR002053">
    <property type="entry name" value="Glyco_hydro_25"/>
</dbReference>
<accession>Q1G7W8</accession>
<feature type="domain" description="S-layer protein C-terminal" evidence="7">
    <location>
        <begin position="763"/>
        <end position="810"/>
    </location>
</feature>
<dbReference type="InterPro" id="IPR024968">
    <property type="entry name" value="SlpA_C_lactobacillus"/>
</dbReference>
<evidence type="ECO:0000259" key="7">
    <source>
        <dbReference type="Pfam" id="PF03217"/>
    </source>
</evidence>
<dbReference type="Pfam" id="PF01183">
    <property type="entry name" value="Glyco_hydro_25"/>
    <property type="match status" value="1"/>
</dbReference>
<name>Q1G7W8_LACDA</name>
<keyword evidence="9" id="KW-1185">Reference proteome</keyword>
<protein>
    <recommendedName>
        <fullName evidence="4">Lysozyme</fullName>
        <ecNumber evidence="4">3.2.1.17</ecNumber>
    </recommendedName>
</protein>
<dbReference type="GO" id="GO:0016998">
    <property type="term" value="P:cell wall macromolecule catabolic process"/>
    <property type="evidence" value="ECO:0007669"/>
    <property type="project" value="InterPro"/>
</dbReference>
<comment type="catalytic activity">
    <reaction evidence="4">
        <text>Hydrolysis of (1-&gt;4)-beta-linkages between N-acetylmuramic acid and N-acetyl-D-glucosamine residues in a peptidoglycan and between N-acetyl-D-glucosamine residues in chitodextrins.</text>
        <dbReference type="EC" id="3.2.1.17"/>
    </reaction>
</comment>
<dbReference type="CDD" id="cd06415">
    <property type="entry name" value="GH25_Cpl1-like"/>
    <property type="match status" value="1"/>
</dbReference>
<dbReference type="PROSITE" id="PS51904">
    <property type="entry name" value="GLYCOSYL_HYDROL_F25_2"/>
    <property type="match status" value="1"/>
</dbReference>
<keyword evidence="6" id="KW-0732">Signal</keyword>
<dbReference type="SUPFAM" id="SSF51445">
    <property type="entry name" value="(Trans)glycosidases"/>
    <property type="match status" value="1"/>
</dbReference>
<dbReference type="eggNOG" id="COG3757">
    <property type="taxonomic scope" value="Bacteria"/>
</dbReference>
<dbReference type="KEGG" id="ldb:Ldb0038"/>
<evidence type="ECO:0000256" key="5">
    <source>
        <dbReference type="SAM" id="MobiDB-lite"/>
    </source>
</evidence>
<reference evidence="8 9" key="1">
    <citation type="journal article" date="2006" name="Proc. Natl. Acad. Sci. U.S.A.">
        <title>The complete genome sequence of Lactobacillus bulgaricus reveals extensive and ongoing reductive evolution.</title>
        <authorList>
            <person name="van de Guchte M."/>
            <person name="Penaud S."/>
            <person name="Grimaldi C."/>
            <person name="Barbe V."/>
            <person name="Bryson K."/>
            <person name="Nicolas P."/>
            <person name="Robert C."/>
            <person name="Oztas S."/>
            <person name="Mangenot S."/>
            <person name="Couloux A."/>
            <person name="Loux V."/>
            <person name="Dervyn R."/>
            <person name="Bossy R."/>
            <person name="Bolotin A."/>
            <person name="Batto J.-M."/>
            <person name="Walunas T."/>
            <person name="Gibrat J.-F."/>
            <person name="Bessieres P."/>
            <person name="Weissenbach J."/>
            <person name="Ehrlich S.D."/>
            <person name="Maguin E."/>
        </authorList>
    </citation>
    <scope>NUCLEOTIDE SEQUENCE [LARGE SCALE GENOMIC DNA]</scope>
    <source>
        <strain evidence="9">ATCC 11842 / DSM 20081 / BCRC 10696 / JCM 1002 / NBRC 13953 / NCIMB 11778 / NCTC 12712 / WDCM 00102 / Lb 14</strain>
    </source>
</reference>
<evidence type="ECO:0000256" key="6">
    <source>
        <dbReference type="SAM" id="SignalP"/>
    </source>
</evidence>
<evidence type="ECO:0000256" key="3">
    <source>
        <dbReference type="ARBA" id="ARBA00023295"/>
    </source>
</evidence>
<keyword evidence="2 4" id="KW-0378">Hydrolase</keyword>
<comment type="similarity">
    <text evidence="1 4">Belongs to the glycosyl hydrolase 25 family.</text>
</comment>
<feature type="domain" description="S-layer protein C-terminal" evidence="7">
    <location>
        <begin position="542"/>
        <end position="588"/>
    </location>
</feature>
<feature type="chain" id="PRO_5038740061" description="Lysozyme" evidence="6">
    <location>
        <begin position="25"/>
        <end position="939"/>
    </location>
</feature>
<evidence type="ECO:0000313" key="9">
    <source>
        <dbReference type="Proteomes" id="UP000001259"/>
    </source>
</evidence>
<dbReference type="EMBL" id="CR954253">
    <property type="protein sequence ID" value="CAI96882.1"/>
    <property type="molecule type" value="Genomic_DNA"/>
</dbReference>
<feature type="region of interest" description="Disordered" evidence="5">
    <location>
        <begin position="245"/>
        <end position="265"/>
    </location>
</feature>
<dbReference type="PROSITE" id="PS00953">
    <property type="entry name" value="GLYCOSYL_HYDROL_F25_1"/>
    <property type="match status" value="1"/>
</dbReference>
<feature type="signal peptide" evidence="6">
    <location>
        <begin position="1"/>
        <end position="24"/>
    </location>
</feature>
<dbReference type="AlphaFoldDB" id="Q1G7W8"/>
<evidence type="ECO:0000256" key="2">
    <source>
        <dbReference type="ARBA" id="ARBA00022801"/>
    </source>
</evidence>
<dbReference type="STRING" id="390333.Ldb0038"/>
<dbReference type="HOGENOM" id="CLU_312342_0_0_9"/>
<dbReference type="Proteomes" id="UP000001259">
    <property type="component" value="Chromosome"/>
</dbReference>
<dbReference type="Gene3D" id="3.20.20.80">
    <property type="entry name" value="Glycosidases"/>
    <property type="match status" value="1"/>
</dbReference>
<dbReference type="GO" id="GO:0016052">
    <property type="term" value="P:carbohydrate catabolic process"/>
    <property type="evidence" value="ECO:0007669"/>
    <property type="project" value="TreeGrafter"/>
</dbReference>
<dbReference type="PANTHER" id="PTHR34135:SF2">
    <property type="entry name" value="LYSOZYME"/>
    <property type="match status" value="1"/>
</dbReference>
<dbReference type="InterPro" id="IPR008270">
    <property type="entry name" value="Glyco_hydro_25_AS"/>
</dbReference>
<gene>
    <name evidence="8" type="ordered locus">Ldb0038</name>
</gene>
<dbReference type="InterPro" id="IPR018077">
    <property type="entry name" value="Glyco_hydro_fam25_subgr"/>
</dbReference>
<dbReference type="SMART" id="SM00641">
    <property type="entry name" value="Glyco_25"/>
    <property type="match status" value="2"/>
</dbReference>
<dbReference type="CAZy" id="GH25">
    <property type="family name" value="Glycoside Hydrolase Family 25"/>
</dbReference>
<feature type="domain" description="S-layer protein C-terminal" evidence="7">
    <location>
        <begin position="653"/>
        <end position="699"/>
    </location>
</feature>
<keyword evidence="3 4" id="KW-0326">Glycosidase</keyword>
<evidence type="ECO:0000313" key="8">
    <source>
        <dbReference type="EMBL" id="CAI96882.1"/>
    </source>
</evidence>
<evidence type="ECO:0000256" key="1">
    <source>
        <dbReference type="ARBA" id="ARBA00010646"/>
    </source>
</evidence>
<proteinExistence type="inferred from homology"/>
<evidence type="ECO:0000256" key="4">
    <source>
        <dbReference type="RuleBase" id="RU361176"/>
    </source>
</evidence>
<sequence>MKFKRLKLLALVSTLTAAVSMSFAGLTQASTTSASSRSYGVDVSSYQPTSTTEYSKAGAQFVIVKVSEGTSYRNPNAKAQVASAKANKLLPMAYHFANFGSSSSRAKSEADYAIASAKAVSLPAGSYLACDWETSSGNSTSGSRSANTSAIMAFMKKVKAAGYQPLLYSGSYLLNNAINMSTVTSTYPNSLWVAYYTSSGRIDAPDFSYFPSMNGVIIWQFTENWKGLNVDGNISILPLSISSSLSSSSSSRPSKTPASQAPVSKTKKKIMSKSYVYTSAGKRTGAYKSAYTYVYVIGGIVKIGSNNYYKIGTNQYIKVNNVDGTARKLVHSAWTYNSKGKRVKSVATLKKGKQVFTYGGKRKIGKTPASQAPVSKTKKKIMSKSYVYTSAGKKTGAYKSAYTYVYVIGGIVKIGSSNYYKIGTNQYIKVNHVDGTARKLVHNAWTYNSKGKRVKSVASLKKGKQVFTYGGKRKIGKTPASQAPVSKTKKKIMSKSYVYTSAGKKTGAYKSAYTYVYVIGGIVKIGSSNYYKIGTNQYIKVNHVDGTARKLVHNAWTYNSKGKRVKSVASLKKGKQVFTYGGKRKIGKTPASQAPVSKTKKKIMSKSYVYTSAGKKTGAYKSAYTYVYVIGGIVKIGSSNYYKIGTNQYIKVNHVDGTARKLVHNAWTYNSKGKRVKSVASLKKGKQVFTYGGKRKIGKTPASQAPVSKTKKKIMSKSYVYTSAGKRTGAYKSAYTYVYVIGGIVKIGSNNYYKIGTNQYIKVNNVDGTARKLVHSAWTYNSKGKRVKSVATLKKGKQVFTYGGKRKIGKTPASQAPVSKTKKKIMSKSYVYTSAGKKTGAYKSAYTYVYVIGGIVKIGSSNYYKIGTNQYIKVNHVDGTARKLVHNAWTYNSKGKRVKSVASLKKGKQVFTYGGKRKIGKKTYYRINVGRYIKAGNVK</sequence>
<dbReference type="PANTHER" id="PTHR34135">
    <property type="entry name" value="LYSOZYME"/>
    <property type="match status" value="1"/>
</dbReference>
<feature type="domain" description="S-layer protein C-terminal" evidence="7">
    <location>
        <begin position="319"/>
        <end position="366"/>
    </location>
</feature>
<dbReference type="Pfam" id="PF03217">
    <property type="entry name" value="SlpA"/>
    <property type="match status" value="6"/>
</dbReference>
<dbReference type="GO" id="GO:0003796">
    <property type="term" value="F:lysozyme activity"/>
    <property type="evidence" value="ECO:0007669"/>
    <property type="project" value="UniProtKB-EC"/>
</dbReference>
<feature type="domain" description="S-layer protein C-terminal" evidence="7">
    <location>
        <begin position="875"/>
        <end position="935"/>
    </location>
</feature>
<organism evidence="8 9">
    <name type="scientific">Lactobacillus delbrueckii subsp. bulgaricus (strain ATCC 11842 / DSM 20081 / BCRC 10696 / JCM 1002 / NBRC 13953 / NCIMB 11778 / NCTC 12712 / WDCM 00102 / Lb 14)</name>
    <dbReference type="NCBI Taxonomy" id="390333"/>
    <lineage>
        <taxon>Bacteria</taxon>
        <taxon>Bacillati</taxon>
        <taxon>Bacillota</taxon>
        <taxon>Bacilli</taxon>
        <taxon>Lactobacillales</taxon>
        <taxon>Lactobacillaceae</taxon>
        <taxon>Lactobacillus</taxon>
    </lineage>
</organism>
<feature type="domain" description="S-layer protein C-terminal" evidence="7">
    <location>
        <begin position="431"/>
        <end position="477"/>
    </location>
</feature>
<dbReference type="GO" id="GO:0009253">
    <property type="term" value="P:peptidoglycan catabolic process"/>
    <property type="evidence" value="ECO:0007669"/>
    <property type="project" value="InterPro"/>
</dbReference>
<dbReference type="EC" id="3.2.1.17" evidence="4"/>
<dbReference type="InterPro" id="IPR017853">
    <property type="entry name" value="GH"/>
</dbReference>
<feature type="compositionally biased region" description="Low complexity" evidence="5">
    <location>
        <begin position="245"/>
        <end position="254"/>
    </location>
</feature>